<evidence type="ECO:0000259" key="5">
    <source>
        <dbReference type="PROSITE" id="PS51891"/>
    </source>
</evidence>
<feature type="domain" description="CENP-V/GFA" evidence="5">
    <location>
        <begin position="3"/>
        <end position="130"/>
    </location>
</feature>
<gene>
    <name evidence="6" type="ORF">FPZ54_18815</name>
</gene>
<dbReference type="SUPFAM" id="SSF51316">
    <property type="entry name" value="Mss4-like"/>
    <property type="match status" value="1"/>
</dbReference>
<dbReference type="EMBL" id="CP042239">
    <property type="protein sequence ID" value="QDX27860.1"/>
    <property type="molecule type" value="Genomic_DNA"/>
</dbReference>
<dbReference type="PANTHER" id="PTHR33337:SF40">
    <property type="entry name" value="CENP-V_GFA DOMAIN-CONTAINING PROTEIN-RELATED"/>
    <property type="match status" value="1"/>
</dbReference>
<keyword evidence="4" id="KW-0456">Lyase</keyword>
<dbReference type="PANTHER" id="PTHR33337">
    <property type="entry name" value="GFA DOMAIN-CONTAINING PROTEIN"/>
    <property type="match status" value="1"/>
</dbReference>
<accession>A0A518RKA0</accession>
<dbReference type="Pfam" id="PF04828">
    <property type="entry name" value="GFA"/>
    <property type="match status" value="1"/>
</dbReference>
<proteinExistence type="inferred from homology"/>
<evidence type="ECO:0000313" key="7">
    <source>
        <dbReference type="Proteomes" id="UP000318055"/>
    </source>
</evidence>
<evidence type="ECO:0000256" key="1">
    <source>
        <dbReference type="ARBA" id="ARBA00005495"/>
    </source>
</evidence>
<dbReference type="OrthoDB" id="7186766at2"/>
<dbReference type="AlphaFoldDB" id="A0A518RKA0"/>
<dbReference type="InterPro" id="IPR011057">
    <property type="entry name" value="Mss4-like_sf"/>
</dbReference>
<evidence type="ECO:0000256" key="2">
    <source>
        <dbReference type="ARBA" id="ARBA00022723"/>
    </source>
</evidence>
<dbReference type="KEGG" id="ssua:FPZ54_18815"/>
<sequence length="136" mass="14618">MTLTGGCHCGAVRYQIEGEPMHGGQALCHCTDCRRCAGAPMVGWAMYPEDALSVTQGTPREYASSETGRRWFCETCGTGLFYRNAVNLPGLVDIQASTLDDPDAVPAAAHIQVADRVGWMKDAHGLPEFERFPGGA</sequence>
<organism evidence="6 7">
    <name type="scientific">Sphingomonas suaedae</name>
    <dbReference type="NCBI Taxonomy" id="2599297"/>
    <lineage>
        <taxon>Bacteria</taxon>
        <taxon>Pseudomonadati</taxon>
        <taxon>Pseudomonadota</taxon>
        <taxon>Alphaproteobacteria</taxon>
        <taxon>Sphingomonadales</taxon>
        <taxon>Sphingomonadaceae</taxon>
        <taxon>Sphingomonas</taxon>
    </lineage>
</organism>
<evidence type="ECO:0000256" key="4">
    <source>
        <dbReference type="ARBA" id="ARBA00023239"/>
    </source>
</evidence>
<dbReference type="PROSITE" id="PS51891">
    <property type="entry name" value="CENP_V_GFA"/>
    <property type="match status" value="1"/>
</dbReference>
<dbReference type="RefSeq" id="WP_145849333.1">
    <property type="nucleotide sequence ID" value="NZ_CP042239.1"/>
</dbReference>
<dbReference type="InterPro" id="IPR006913">
    <property type="entry name" value="CENP-V/GFA"/>
</dbReference>
<reference evidence="6 7" key="1">
    <citation type="submission" date="2019-07" db="EMBL/GenBank/DDBJ databases">
        <title>Sphingomonas alkalisoli sp. nov., isolated from rhizosphere soil of Suaedae salsa.</title>
        <authorList>
            <person name="Zhang H."/>
            <person name="Xu L."/>
            <person name="Zhang J.-X."/>
            <person name="Sun J.-Q."/>
        </authorList>
    </citation>
    <scope>NUCLEOTIDE SEQUENCE [LARGE SCALE GENOMIC DNA]</scope>
    <source>
        <strain evidence="6 7">XS-10</strain>
    </source>
</reference>
<name>A0A518RKA0_9SPHN</name>
<protein>
    <submittedName>
        <fullName evidence="6">GFA family protein</fullName>
    </submittedName>
</protein>
<keyword evidence="7" id="KW-1185">Reference proteome</keyword>
<dbReference type="GO" id="GO:0016846">
    <property type="term" value="F:carbon-sulfur lyase activity"/>
    <property type="evidence" value="ECO:0007669"/>
    <property type="project" value="InterPro"/>
</dbReference>
<comment type="similarity">
    <text evidence="1">Belongs to the Gfa family.</text>
</comment>
<dbReference type="Gene3D" id="3.90.1590.10">
    <property type="entry name" value="glutathione-dependent formaldehyde- activating enzyme (gfa)"/>
    <property type="match status" value="1"/>
</dbReference>
<dbReference type="GO" id="GO:0046872">
    <property type="term" value="F:metal ion binding"/>
    <property type="evidence" value="ECO:0007669"/>
    <property type="project" value="UniProtKB-KW"/>
</dbReference>
<keyword evidence="2" id="KW-0479">Metal-binding</keyword>
<dbReference type="Proteomes" id="UP000318055">
    <property type="component" value="Chromosome"/>
</dbReference>
<keyword evidence="3" id="KW-0862">Zinc</keyword>
<evidence type="ECO:0000313" key="6">
    <source>
        <dbReference type="EMBL" id="QDX27860.1"/>
    </source>
</evidence>
<evidence type="ECO:0000256" key="3">
    <source>
        <dbReference type="ARBA" id="ARBA00022833"/>
    </source>
</evidence>